<keyword evidence="1" id="KW-1185">Reference proteome</keyword>
<dbReference type="Proteomes" id="UP000035642">
    <property type="component" value="Unassembled WGS sequence"/>
</dbReference>
<evidence type="ECO:0000313" key="2">
    <source>
        <dbReference type="WBParaSite" id="ACAC_0000183901-mRNA-1"/>
    </source>
</evidence>
<protein>
    <submittedName>
        <fullName evidence="2">Uncharacterized protein</fullName>
    </submittedName>
</protein>
<proteinExistence type="predicted"/>
<dbReference type="WBParaSite" id="ACAC_0000183901-mRNA-1">
    <property type="protein sequence ID" value="ACAC_0000183901-mRNA-1"/>
    <property type="gene ID" value="ACAC_0000183901"/>
</dbReference>
<accession>A0A158P719</accession>
<name>A0A158P719_ANGCA</name>
<reference evidence="1" key="1">
    <citation type="submission" date="2012-09" db="EMBL/GenBank/DDBJ databases">
        <authorList>
            <person name="Martin A.A."/>
        </authorList>
    </citation>
    <scope>NUCLEOTIDE SEQUENCE</scope>
</reference>
<organism evidence="1 2">
    <name type="scientific">Angiostrongylus cantonensis</name>
    <name type="common">Rat lungworm</name>
    <dbReference type="NCBI Taxonomy" id="6313"/>
    <lineage>
        <taxon>Eukaryota</taxon>
        <taxon>Metazoa</taxon>
        <taxon>Ecdysozoa</taxon>
        <taxon>Nematoda</taxon>
        <taxon>Chromadorea</taxon>
        <taxon>Rhabditida</taxon>
        <taxon>Rhabditina</taxon>
        <taxon>Rhabditomorpha</taxon>
        <taxon>Strongyloidea</taxon>
        <taxon>Metastrongylidae</taxon>
        <taxon>Angiostrongylus</taxon>
    </lineage>
</organism>
<dbReference type="AlphaFoldDB" id="A0A158P719"/>
<evidence type="ECO:0000313" key="1">
    <source>
        <dbReference type="Proteomes" id="UP000035642"/>
    </source>
</evidence>
<sequence length="144" mass="16026">MPPESSTQPDVSVTTLADRMDFTILRPCVAYELLEMTFTADYRMLITLLDVISRAVVIHHGVPLLCRKFANNYALRSFLTRSVSISLTSENGNENHSVKMATVDEDVKPSQAELESQPFADRCCSCPLILSNSLISAGLWPFNE</sequence>
<reference evidence="2" key="2">
    <citation type="submission" date="2016-04" db="UniProtKB">
        <authorList>
            <consortium name="WormBaseParasite"/>
        </authorList>
    </citation>
    <scope>IDENTIFICATION</scope>
</reference>